<dbReference type="HOGENOM" id="CLU_000445_59_0_5"/>
<dbReference type="SMART" id="SM00342">
    <property type="entry name" value="HTH_ARAC"/>
    <property type="match status" value="1"/>
</dbReference>
<dbReference type="PATRIC" id="fig|69279.3.peg.293"/>
<dbReference type="InterPro" id="IPR052158">
    <property type="entry name" value="INH-QAR"/>
</dbReference>
<dbReference type="PANTHER" id="PTHR43130:SF3">
    <property type="entry name" value="HTH-TYPE TRANSCRIPTIONAL REGULATOR RV1931C"/>
    <property type="match status" value="1"/>
</dbReference>
<evidence type="ECO:0000256" key="1">
    <source>
        <dbReference type="ARBA" id="ARBA00023015"/>
    </source>
</evidence>
<feature type="domain" description="HTH araC/xylS-type" evidence="3">
    <location>
        <begin position="233"/>
        <end position="331"/>
    </location>
</feature>
<dbReference type="InterPro" id="IPR029062">
    <property type="entry name" value="Class_I_gatase-like"/>
</dbReference>
<keyword evidence="2" id="KW-0804">Transcription</keyword>
<gene>
    <name evidence="4" type="ORF">BG36_01435</name>
</gene>
<comment type="caution">
    <text evidence="4">The sequence shown here is derived from an EMBL/GenBank/DDBJ whole genome shotgun (WGS) entry which is preliminary data.</text>
</comment>
<keyword evidence="1" id="KW-0805">Transcription regulation</keyword>
<accession>A0A011TG72</accession>
<evidence type="ECO:0000256" key="2">
    <source>
        <dbReference type="ARBA" id="ARBA00023163"/>
    </source>
</evidence>
<dbReference type="Pfam" id="PF01965">
    <property type="entry name" value="DJ-1_PfpI"/>
    <property type="match status" value="1"/>
</dbReference>
<evidence type="ECO:0000259" key="3">
    <source>
        <dbReference type="PROSITE" id="PS01124"/>
    </source>
</evidence>
<dbReference type="CDD" id="cd03136">
    <property type="entry name" value="GATase1_AraC_ArgR_like"/>
    <property type="match status" value="1"/>
</dbReference>
<protein>
    <recommendedName>
        <fullName evidence="3">HTH araC/xylS-type domain-containing protein</fullName>
    </recommendedName>
</protein>
<dbReference type="GO" id="GO:0003700">
    <property type="term" value="F:DNA-binding transcription factor activity"/>
    <property type="evidence" value="ECO:0007669"/>
    <property type="project" value="InterPro"/>
</dbReference>
<sequence length="345" mass="38412">MSAPGQDDALSTARFGIEFGRPRAVALVIGREPSVHSTFVAVEPFRAANRVCGSTAFTIDFIAADPKSPPESMNFAIPLTAAFESQRKYDLVMLLATYGIDEQAKPRLFKWLRRQSAAGAHLSGIDTGPLLLAEAGLLKGYAATCHWTAMASLRELCPEGTVEQIYVVDRNRSTCAGQAATLDFSMTLLKNIYGETLYYLVCNELIYASPRQPETPQRELVNGKSWGTNPILNRAQRIMQENIEIPLELDKVASRCGVSLRELQYLFSRHLGSTPKKTYMAFRLQHAKELLRYSSISIRETGLACGFTSPSAYYKAFNAVFQTGPAEYRRDFVRSQATMYGRNIY</sequence>
<dbReference type="eggNOG" id="COG4977">
    <property type="taxonomic scope" value="Bacteria"/>
</dbReference>
<dbReference type="InterPro" id="IPR002818">
    <property type="entry name" value="DJ-1/PfpI"/>
</dbReference>
<dbReference type="Gene3D" id="3.40.50.880">
    <property type="match status" value="1"/>
</dbReference>
<evidence type="ECO:0000313" key="5">
    <source>
        <dbReference type="Proteomes" id="UP000019849"/>
    </source>
</evidence>
<dbReference type="Pfam" id="PF12833">
    <property type="entry name" value="HTH_18"/>
    <property type="match status" value="1"/>
</dbReference>
<dbReference type="Gene3D" id="1.10.10.60">
    <property type="entry name" value="Homeodomain-like"/>
    <property type="match status" value="2"/>
</dbReference>
<reference evidence="4 5" key="1">
    <citation type="submission" date="2014-02" db="EMBL/GenBank/DDBJ databases">
        <title>Aquamicrobium defluvii Genome sequencing.</title>
        <authorList>
            <person name="Wang X."/>
        </authorList>
    </citation>
    <scope>NUCLEOTIDE SEQUENCE [LARGE SCALE GENOMIC DNA]</scope>
    <source>
        <strain evidence="4 5">W13Z1</strain>
    </source>
</reference>
<dbReference type="Proteomes" id="UP000019849">
    <property type="component" value="Unassembled WGS sequence"/>
</dbReference>
<dbReference type="PROSITE" id="PS01124">
    <property type="entry name" value="HTH_ARAC_FAMILY_2"/>
    <property type="match status" value="1"/>
</dbReference>
<dbReference type="GO" id="GO:0043565">
    <property type="term" value="F:sequence-specific DNA binding"/>
    <property type="evidence" value="ECO:0007669"/>
    <property type="project" value="InterPro"/>
</dbReference>
<dbReference type="EMBL" id="JENY01000001">
    <property type="protein sequence ID" value="EXL10639.1"/>
    <property type="molecule type" value="Genomic_DNA"/>
</dbReference>
<dbReference type="SUPFAM" id="SSF52317">
    <property type="entry name" value="Class I glutamine amidotransferase-like"/>
    <property type="match status" value="1"/>
</dbReference>
<proteinExistence type="predicted"/>
<evidence type="ECO:0000313" key="4">
    <source>
        <dbReference type="EMBL" id="EXL10639.1"/>
    </source>
</evidence>
<dbReference type="AlphaFoldDB" id="A0A011TG72"/>
<dbReference type="STRING" id="69279.BG36_01435"/>
<dbReference type="PANTHER" id="PTHR43130">
    <property type="entry name" value="ARAC-FAMILY TRANSCRIPTIONAL REGULATOR"/>
    <property type="match status" value="1"/>
</dbReference>
<dbReference type="InterPro" id="IPR018060">
    <property type="entry name" value="HTH_AraC"/>
</dbReference>
<dbReference type="SUPFAM" id="SSF46689">
    <property type="entry name" value="Homeodomain-like"/>
    <property type="match status" value="2"/>
</dbReference>
<dbReference type="InterPro" id="IPR009057">
    <property type="entry name" value="Homeodomain-like_sf"/>
</dbReference>
<name>A0A011TG72_9HYPH</name>
<organism evidence="4 5">
    <name type="scientific">Aquamicrobium defluvii</name>
    <dbReference type="NCBI Taxonomy" id="69279"/>
    <lineage>
        <taxon>Bacteria</taxon>
        <taxon>Pseudomonadati</taxon>
        <taxon>Pseudomonadota</taxon>
        <taxon>Alphaproteobacteria</taxon>
        <taxon>Hyphomicrobiales</taxon>
        <taxon>Phyllobacteriaceae</taxon>
        <taxon>Aquamicrobium</taxon>
    </lineage>
</organism>